<dbReference type="SUPFAM" id="SSF58038">
    <property type="entry name" value="SNARE fusion complex"/>
    <property type="match status" value="1"/>
</dbReference>
<dbReference type="PROSITE" id="PS50192">
    <property type="entry name" value="T_SNARE"/>
    <property type="match status" value="1"/>
</dbReference>
<dbReference type="InterPro" id="IPR000727">
    <property type="entry name" value="T_SNARE_dom"/>
</dbReference>
<feature type="domain" description="T-SNARE coiled-coil homology" evidence="1">
    <location>
        <begin position="81"/>
        <end position="143"/>
    </location>
</feature>
<dbReference type="VEuPathDB" id="MicrosporidiaDB:SLOPH_2304"/>
<sequence>MSSLKKTIISLHHHLNTLEKNYNPSILLETKEIVKKYYKQAISKECSKTDRDNFIKEFNRYRIIANESTVHIPLLNNQYKLQKTYERKNKISIINERIEEIVEINSIINHLIETQKEGIDNIATKIQQQKYNTENTVEELNRKLNNKKR</sequence>
<gene>
    <name evidence="2" type="ORF">SLOPH_2304</name>
</gene>
<reference evidence="3" key="1">
    <citation type="journal article" date="2013" name="PLoS Genet.">
        <title>The genome of Spraguea lophii and the basis of host-microsporidian interactions.</title>
        <authorList>
            <person name="Campbell S.E."/>
            <person name="Williams T.A."/>
            <person name="Yousuf A."/>
            <person name="Soanes D.M."/>
            <person name="Paszkiewicz K.H."/>
            <person name="Williams B.A.P."/>
        </authorList>
    </citation>
    <scope>NUCLEOTIDE SEQUENCE [LARGE SCALE GENOMIC DNA]</scope>
    <source>
        <strain evidence="3">42_110</strain>
    </source>
</reference>
<accession>S7W5P6</accession>
<dbReference type="EMBL" id="ATCN01001040">
    <property type="protein sequence ID" value="EPR78110.1"/>
    <property type="molecule type" value="Genomic_DNA"/>
</dbReference>
<feature type="non-terminal residue" evidence="2">
    <location>
        <position position="149"/>
    </location>
</feature>
<evidence type="ECO:0000313" key="2">
    <source>
        <dbReference type="EMBL" id="EPR78110.1"/>
    </source>
</evidence>
<evidence type="ECO:0000313" key="3">
    <source>
        <dbReference type="Proteomes" id="UP000014978"/>
    </source>
</evidence>
<dbReference type="InParanoid" id="S7W5P6"/>
<organism evidence="2 3">
    <name type="scientific">Spraguea lophii (strain 42_110)</name>
    <name type="common">Microsporidian parasite</name>
    <dbReference type="NCBI Taxonomy" id="1358809"/>
    <lineage>
        <taxon>Eukaryota</taxon>
        <taxon>Fungi</taxon>
        <taxon>Fungi incertae sedis</taxon>
        <taxon>Microsporidia</taxon>
        <taxon>Spragueidae</taxon>
        <taxon>Spraguea</taxon>
    </lineage>
</organism>
<keyword evidence="3" id="KW-1185">Reference proteome</keyword>
<name>S7W5P6_SPRLO</name>
<dbReference type="Proteomes" id="UP000014978">
    <property type="component" value="Unassembled WGS sequence"/>
</dbReference>
<dbReference type="AlphaFoldDB" id="S7W5P6"/>
<dbReference type="HOGENOM" id="CLU_1754187_0_0_1"/>
<comment type="caution">
    <text evidence="2">The sequence shown here is derived from an EMBL/GenBank/DDBJ whole genome shotgun (WGS) entry which is preliminary data.</text>
</comment>
<protein>
    <recommendedName>
        <fullName evidence="1">t-SNARE coiled-coil homology domain-containing protein</fullName>
    </recommendedName>
</protein>
<dbReference type="Gene3D" id="1.20.5.110">
    <property type="match status" value="1"/>
</dbReference>
<evidence type="ECO:0000259" key="1">
    <source>
        <dbReference type="PROSITE" id="PS50192"/>
    </source>
</evidence>
<proteinExistence type="predicted"/>